<name>A0ABN1MDN2_9FLAO</name>
<keyword evidence="2" id="KW-1185">Reference proteome</keyword>
<comment type="caution">
    <text evidence="1">The sequence shown here is derived from an EMBL/GenBank/DDBJ whole genome shotgun (WGS) entry which is preliminary data.</text>
</comment>
<proteinExistence type="predicted"/>
<evidence type="ECO:0008006" key="3">
    <source>
        <dbReference type="Google" id="ProtNLM"/>
    </source>
</evidence>
<dbReference type="EMBL" id="BAAAFG010000002">
    <property type="protein sequence ID" value="GAA0871230.1"/>
    <property type="molecule type" value="Genomic_DNA"/>
</dbReference>
<dbReference type="Pfam" id="PF20330">
    <property type="entry name" value="DUF6625"/>
    <property type="match status" value="1"/>
</dbReference>
<protein>
    <recommendedName>
        <fullName evidence="3">Glycosyltransferase</fullName>
    </recommendedName>
</protein>
<reference evidence="1 2" key="1">
    <citation type="journal article" date="2019" name="Int. J. Syst. Evol. Microbiol.">
        <title>The Global Catalogue of Microorganisms (GCM) 10K type strain sequencing project: providing services to taxonomists for standard genome sequencing and annotation.</title>
        <authorList>
            <consortium name="The Broad Institute Genomics Platform"/>
            <consortium name="The Broad Institute Genome Sequencing Center for Infectious Disease"/>
            <person name="Wu L."/>
            <person name="Ma J."/>
        </authorList>
    </citation>
    <scope>NUCLEOTIDE SEQUENCE [LARGE SCALE GENOMIC DNA]</scope>
    <source>
        <strain evidence="1 2">JCM 16082</strain>
    </source>
</reference>
<gene>
    <name evidence="1" type="ORF">GCM10009117_03760</name>
</gene>
<dbReference type="RefSeq" id="WP_343763119.1">
    <property type="nucleotide sequence ID" value="NZ_BAAAFG010000002.1"/>
</dbReference>
<dbReference type="Proteomes" id="UP001500507">
    <property type="component" value="Unassembled WGS sequence"/>
</dbReference>
<evidence type="ECO:0000313" key="2">
    <source>
        <dbReference type="Proteomes" id="UP001500507"/>
    </source>
</evidence>
<sequence length="307" mass="36987">MKSIILIIPYFGKWPVWFDAYLTSISYNQTIHWLCPTDCEIPDDYPKNITFLKTDLKELNFHINQTVETKVPLTPRKFCDLKPAYGDIFGEHIDGYDFWGFCDMDVIWGDIRSYMTDDLLGRYDIISSRKGAISGHFNLFRNSVDINTLYKLVDHYKDLFEKKKFMWFDEQILTQFIQKKILDEDFKYKVYWEKPLLNHINGTGAQEYVLDRWLFDQGKLYQVDLQPKKEHMYLHFINWKQTMTKCEVNYKENQAEFYISYNAIHLNAHKKEVKFINNIRNIFGGYHAKLRKNRYKKRLKNILKKLN</sequence>
<accession>A0ABN1MDN2</accession>
<dbReference type="InterPro" id="IPR046733">
    <property type="entry name" value="DUF6625"/>
</dbReference>
<evidence type="ECO:0000313" key="1">
    <source>
        <dbReference type="EMBL" id="GAA0871230.1"/>
    </source>
</evidence>
<organism evidence="1 2">
    <name type="scientific">Gangjinia marincola</name>
    <dbReference type="NCBI Taxonomy" id="578463"/>
    <lineage>
        <taxon>Bacteria</taxon>
        <taxon>Pseudomonadati</taxon>
        <taxon>Bacteroidota</taxon>
        <taxon>Flavobacteriia</taxon>
        <taxon>Flavobacteriales</taxon>
        <taxon>Flavobacteriaceae</taxon>
        <taxon>Gangjinia</taxon>
    </lineage>
</organism>